<accession>A0ABT2ESN5</accession>
<keyword evidence="1" id="KW-1133">Transmembrane helix</keyword>
<dbReference type="Proteomes" id="UP001204798">
    <property type="component" value="Unassembled WGS sequence"/>
</dbReference>
<dbReference type="RefSeq" id="WP_259096870.1">
    <property type="nucleotide sequence ID" value="NZ_CP130454.1"/>
</dbReference>
<protein>
    <recommendedName>
        <fullName evidence="4">Type II secretion system protein GspG C-terminal domain-containing protein</fullName>
    </recommendedName>
</protein>
<evidence type="ECO:0000256" key="1">
    <source>
        <dbReference type="SAM" id="Phobius"/>
    </source>
</evidence>
<gene>
    <name evidence="2" type="ORF">M2350_002335</name>
</gene>
<keyword evidence="1" id="KW-0472">Membrane</keyword>
<dbReference type="EMBL" id="JANUCP010000004">
    <property type="protein sequence ID" value="MCS3919918.1"/>
    <property type="molecule type" value="Genomic_DNA"/>
</dbReference>
<name>A0ABT2ESN5_9BACT</name>
<keyword evidence="1" id="KW-0812">Transmembrane</keyword>
<organism evidence="2 3">
    <name type="scientific">Candidatus Fervidibacter sacchari</name>
    <dbReference type="NCBI Taxonomy" id="1448929"/>
    <lineage>
        <taxon>Bacteria</taxon>
        <taxon>Candidatus Fervidibacterota</taxon>
        <taxon>Candidatus Fervidibacter</taxon>
    </lineage>
</organism>
<evidence type="ECO:0000313" key="2">
    <source>
        <dbReference type="EMBL" id="MCS3919918.1"/>
    </source>
</evidence>
<proteinExistence type="predicted"/>
<comment type="caution">
    <text evidence="2">The sequence shown here is derived from an EMBL/GenBank/DDBJ whole genome shotgun (WGS) entry which is preliminary data.</text>
</comment>
<keyword evidence="3" id="KW-1185">Reference proteome</keyword>
<reference evidence="2 3" key="1">
    <citation type="submission" date="2022-08" db="EMBL/GenBank/DDBJ databases">
        <title>Bacterial and archaeal communities from various locations to study Microbial Dark Matter (Phase II).</title>
        <authorList>
            <person name="Stepanauskas R."/>
        </authorList>
    </citation>
    <scope>NUCLEOTIDE SEQUENCE [LARGE SCALE GENOMIC DNA]</scope>
    <source>
        <strain evidence="2 3">PD1</strain>
    </source>
</reference>
<evidence type="ECO:0000313" key="3">
    <source>
        <dbReference type="Proteomes" id="UP001204798"/>
    </source>
</evidence>
<sequence>MRSIGAILLAVVALIVAIWVMKAMEPRMKARREEELMKLCETRLGRLAAALQLYLERYDNLLPPPQNWCDALEDMVPPSQRAFVFHCPKLEGKGGYGYAFNAYAWDSEHNVPRWHPEMYPPSEVVLIYETTQTKRNAVGTGKDIPNPGRHNGYNLFLFADGSTMALTPEEFKEMLEKGELRFKPLKPPIR</sequence>
<feature type="transmembrane region" description="Helical" evidence="1">
    <location>
        <begin position="6"/>
        <end position="24"/>
    </location>
</feature>
<evidence type="ECO:0008006" key="4">
    <source>
        <dbReference type="Google" id="ProtNLM"/>
    </source>
</evidence>